<dbReference type="GO" id="GO:0005737">
    <property type="term" value="C:cytoplasm"/>
    <property type="evidence" value="ECO:0007669"/>
    <property type="project" value="TreeGrafter"/>
</dbReference>
<dbReference type="Pfam" id="PF08244">
    <property type="entry name" value="Glyco_hydro_32C"/>
    <property type="match status" value="1"/>
</dbReference>
<dbReference type="Gene3D" id="2.115.10.20">
    <property type="entry name" value="Glycosyl hydrolase domain, family 43"/>
    <property type="match status" value="2"/>
</dbReference>
<dbReference type="InterPro" id="IPR001362">
    <property type="entry name" value="Glyco_hydro_32"/>
</dbReference>
<comment type="similarity">
    <text evidence="1 4">Belongs to the glycosyl hydrolase 32 family.</text>
</comment>
<gene>
    <name evidence="8" type="ORF">DSTB1V02_LOCUS13804</name>
</gene>
<sequence>MHPVPSRLHAGRVPSRRSRASIALVVLVLRWGGCAGGEGEERGRLYDEPWREQFHFSPRENWMNDPNGLLFHDGVFHLFFQHNPFGEVWGHMSWGHATSEDLVRWEQLPVAIPEDDEVAIFSGSAVVDVRNTSGLAQKVKHGPTRSQTTTDCSCAQLNRVEWQLQSDHSPTAVKQELENEFKISVEQEEERWVLLVSLAGLGMYFVGEFDGEKFVEDSEFSWFLIDHGPDFYAANSFNGAEERVLVAWMNNWACAGGVPTSPWRGEASFPRRVELVRAAGALQMRQVLGDFGSLGGQVWTLRDATIAEELISRGDGQSPKTEMLPFQINEFLVAEVLGSSFPMTVEMRLAGTPGLAEFGIMVRRSADGTEYTRVGLEFDEDGRPSQGFLNRTLSGTSDFSPDFARAYTADIAYLHLESEEVSLLLLLDESSVEAFFYDGLVAMTARIFPDDLSRGMALYQAEGEELRVSFFEVRQLPSIWQ</sequence>
<evidence type="ECO:0008006" key="10">
    <source>
        <dbReference type="Google" id="ProtNLM"/>
    </source>
</evidence>
<dbReference type="PANTHER" id="PTHR42800:SF1">
    <property type="entry name" value="EXOINULINASE INUD (AFU_ORTHOLOGUE AFUA_5G00480)"/>
    <property type="match status" value="1"/>
</dbReference>
<dbReference type="GO" id="GO:0004575">
    <property type="term" value="F:sucrose alpha-glucosidase activity"/>
    <property type="evidence" value="ECO:0007669"/>
    <property type="project" value="TreeGrafter"/>
</dbReference>
<keyword evidence="2 4" id="KW-0378">Hydrolase</keyword>
<dbReference type="InterPro" id="IPR013189">
    <property type="entry name" value="Glyco_hydro_32_C"/>
</dbReference>
<organism evidence="8">
    <name type="scientific">Darwinula stevensoni</name>
    <dbReference type="NCBI Taxonomy" id="69355"/>
    <lineage>
        <taxon>Eukaryota</taxon>
        <taxon>Metazoa</taxon>
        <taxon>Ecdysozoa</taxon>
        <taxon>Arthropoda</taxon>
        <taxon>Crustacea</taxon>
        <taxon>Oligostraca</taxon>
        <taxon>Ostracoda</taxon>
        <taxon>Podocopa</taxon>
        <taxon>Podocopida</taxon>
        <taxon>Darwinulocopina</taxon>
        <taxon>Darwinuloidea</taxon>
        <taxon>Darwinulidae</taxon>
        <taxon>Darwinula</taxon>
    </lineage>
</organism>
<evidence type="ECO:0000259" key="6">
    <source>
        <dbReference type="Pfam" id="PF00251"/>
    </source>
</evidence>
<accession>A0A7R9AH35</accession>
<evidence type="ECO:0000313" key="8">
    <source>
        <dbReference type="EMBL" id="CAD7254058.1"/>
    </source>
</evidence>
<keyword evidence="9" id="KW-1185">Reference proteome</keyword>
<dbReference type="InterPro" id="IPR018053">
    <property type="entry name" value="Glyco_hydro_32_AS"/>
</dbReference>
<evidence type="ECO:0000256" key="2">
    <source>
        <dbReference type="ARBA" id="ARBA00022801"/>
    </source>
</evidence>
<protein>
    <recommendedName>
        <fullName evidence="10">Levanase</fullName>
    </recommendedName>
</protein>
<name>A0A7R9AH35_9CRUS</name>
<evidence type="ECO:0000256" key="3">
    <source>
        <dbReference type="ARBA" id="ARBA00023295"/>
    </source>
</evidence>
<dbReference type="PANTHER" id="PTHR42800">
    <property type="entry name" value="EXOINULINASE INUD (AFU_ORTHOLOGUE AFUA_5G00480)"/>
    <property type="match status" value="1"/>
</dbReference>
<feature type="domain" description="Glycosyl hydrolase family 32 N-terminal" evidence="6">
    <location>
        <begin position="55"/>
        <end position="131"/>
    </location>
</feature>
<feature type="chain" id="PRO_5036209908" description="Levanase" evidence="5">
    <location>
        <begin position="37"/>
        <end position="481"/>
    </location>
</feature>
<dbReference type="AlphaFoldDB" id="A0A7R9AH35"/>
<dbReference type="EMBL" id="LR907170">
    <property type="protein sequence ID" value="CAD7254058.1"/>
    <property type="molecule type" value="Genomic_DNA"/>
</dbReference>
<keyword evidence="3 4" id="KW-0326">Glycosidase</keyword>
<dbReference type="SMART" id="SM00640">
    <property type="entry name" value="Glyco_32"/>
    <property type="match status" value="1"/>
</dbReference>
<dbReference type="CDD" id="cd18622">
    <property type="entry name" value="GH32_Inu-like"/>
    <property type="match status" value="1"/>
</dbReference>
<dbReference type="Gene3D" id="2.60.120.560">
    <property type="entry name" value="Exo-inulinase, domain 1"/>
    <property type="match status" value="1"/>
</dbReference>
<feature type="domain" description="Glycosyl hydrolase family 32 N-terminal" evidence="6">
    <location>
        <begin position="161"/>
        <end position="280"/>
    </location>
</feature>
<dbReference type="GO" id="GO:0005987">
    <property type="term" value="P:sucrose catabolic process"/>
    <property type="evidence" value="ECO:0007669"/>
    <property type="project" value="TreeGrafter"/>
</dbReference>
<feature type="domain" description="Glycosyl hydrolase family 32 C-terminal" evidence="7">
    <location>
        <begin position="336"/>
        <end position="464"/>
    </location>
</feature>
<dbReference type="SUPFAM" id="SSF75005">
    <property type="entry name" value="Arabinanase/levansucrase/invertase"/>
    <property type="match status" value="1"/>
</dbReference>
<reference evidence="8" key="1">
    <citation type="submission" date="2020-11" db="EMBL/GenBank/DDBJ databases">
        <authorList>
            <person name="Tran Van P."/>
        </authorList>
    </citation>
    <scope>NUCLEOTIDE SEQUENCE</scope>
</reference>
<dbReference type="Pfam" id="PF00251">
    <property type="entry name" value="Glyco_hydro_32N"/>
    <property type="match status" value="2"/>
</dbReference>
<dbReference type="InterPro" id="IPR013148">
    <property type="entry name" value="Glyco_hydro_32_N"/>
</dbReference>
<evidence type="ECO:0000256" key="5">
    <source>
        <dbReference type="SAM" id="SignalP"/>
    </source>
</evidence>
<feature type="signal peptide" evidence="5">
    <location>
        <begin position="1"/>
        <end position="36"/>
    </location>
</feature>
<dbReference type="SUPFAM" id="SSF49899">
    <property type="entry name" value="Concanavalin A-like lectins/glucanases"/>
    <property type="match status" value="1"/>
</dbReference>
<dbReference type="EMBL" id="CAJPEV010007653">
    <property type="protein sequence ID" value="CAG0904868.1"/>
    <property type="molecule type" value="Genomic_DNA"/>
</dbReference>
<dbReference type="OrthoDB" id="202537at2759"/>
<dbReference type="InterPro" id="IPR013320">
    <property type="entry name" value="ConA-like_dom_sf"/>
</dbReference>
<evidence type="ECO:0000256" key="1">
    <source>
        <dbReference type="ARBA" id="ARBA00009902"/>
    </source>
</evidence>
<proteinExistence type="inferred from homology"/>
<evidence type="ECO:0000256" key="4">
    <source>
        <dbReference type="RuleBase" id="RU362110"/>
    </source>
</evidence>
<evidence type="ECO:0000259" key="7">
    <source>
        <dbReference type="Pfam" id="PF08244"/>
    </source>
</evidence>
<dbReference type="Proteomes" id="UP000677054">
    <property type="component" value="Unassembled WGS sequence"/>
</dbReference>
<dbReference type="PROSITE" id="PS00609">
    <property type="entry name" value="GLYCOSYL_HYDROL_F32"/>
    <property type="match status" value="1"/>
</dbReference>
<keyword evidence="5" id="KW-0732">Signal</keyword>
<dbReference type="InterPro" id="IPR023296">
    <property type="entry name" value="Glyco_hydro_beta-prop_sf"/>
</dbReference>
<evidence type="ECO:0000313" key="9">
    <source>
        <dbReference type="Proteomes" id="UP000677054"/>
    </source>
</evidence>